<keyword evidence="9" id="KW-1185">Reference proteome</keyword>
<evidence type="ECO:0000256" key="4">
    <source>
        <dbReference type="ARBA" id="ARBA00022989"/>
    </source>
</evidence>
<dbReference type="InterPro" id="IPR023271">
    <property type="entry name" value="Aquaporin-like"/>
</dbReference>
<proteinExistence type="inferred from homology"/>
<evidence type="ECO:0000256" key="6">
    <source>
        <dbReference type="RuleBase" id="RU000477"/>
    </source>
</evidence>
<dbReference type="AlphaFoldDB" id="A0A517YDA7"/>
<gene>
    <name evidence="8" type="primary">aqpZ_2</name>
    <name evidence="8" type="ORF">ETAA8_33200</name>
</gene>
<dbReference type="EMBL" id="CP036274">
    <property type="protein sequence ID" value="QDU28220.1"/>
    <property type="molecule type" value="Genomic_DNA"/>
</dbReference>
<dbReference type="InterPro" id="IPR022357">
    <property type="entry name" value="MIP_CS"/>
</dbReference>
<evidence type="ECO:0000256" key="5">
    <source>
        <dbReference type="ARBA" id="ARBA00023136"/>
    </source>
</evidence>
<dbReference type="PRINTS" id="PR00783">
    <property type="entry name" value="MINTRINSICP"/>
</dbReference>
<keyword evidence="2 6" id="KW-0813">Transport</keyword>
<organism evidence="8 9">
    <name type="scientific">Anatilimnocola aggregata</name>
    <dbReference type="NCBI Taxonomy" id="2528021"/>
    <lineage>
        <taxon>Bacteria</taxon>
        <taxon>Pseudomonadati</taxon>
        <taxon>Planctomycetota</taxon>
        <taxon>Planctomycetia</taxon>
        <taxon>Pirellulales</taxon>
        <taxon>Pirellulaceae</taxon>
        <taxon>Anatilimnocola</taxon>
    </lineage>
</organism>
<keyword evidence="3 6" id="KW-0812">Transmembrane</keyword>
<dbReference type="OrthoDB" id="9807293at2"/>
<feature type="transmembrane region" description="Helical" evidence="7">
    <location>
        <begin position="95"/>
        <end position="120"/>
    </location>
</feature>
<name>A0A517YDA7_9BACT</name>
<dbReference type="GO" id="GO:0016020">
    <property type="term" value="C:membrane"/>
    <property type="evidence" value="ECO:0007669"/>
    <property type="project" value="UniProtKB-SubCell"/>
</dbReference>
<comment type="subcellular location">
    <subcellularLocation>
        <location evidence="1">Membrane</location>
        <topology evidence="1">Multi-pass membrane protein</topology>
    </subcellularLocation>
</comment>
<feature type="transmembrane region" description="Helical" evidence="7">
    <location>
        <begin position="46"/>
        <end position="65"/>
    </location>
</feature>
<evidence type="ECO:0000256" key="7">
    <source>
        <dbReference type="SAM" id="Phobius"/>
    </source>
</evidence>
<feature type="transmembrane region" description="Helical" evidence="7">
    <location>
        <begin position="210"/>
        <end position="229"/>
    </location>
</feature>
<dbReference type="PROSITE" id="PS00221">
    <property type="entry name" value="MIP"/>
    <property type="match status" value="1"/>
</dbReference>
<comment type="similarity">
    <text evidence="6">Belongs to the MIP/aquaporin (TC 1.A.8) family.</text>
</comment>
<dbReference type="RefSeq" id="WP_145090140.1">
    <property type="nucleotide sequence ID" value="NZ_CP036274.1"/>
</dbReference>
<evidence type="ECO:0000256" key="3">
    <source>
        <dbReference type="ARBA" id="ARBA00022692"/>
    </source>
</evidence>
<dbReference type="SUPFAM" id="SSF81338">
    <property type="entry name" value="Aquaporin-like"/>
    <property type="match status" value="1"/>
</dbReference>
<evidence type="ECO:0000256" key="1">
    <source>
        <dbReference type="ARBA" id="ARBA00004141"/>
    </source>
</evidence>
<sequence>MRHAFKHHWPEYCMEAAELAIFMLAACVAAVVLFDPTSPAMISSPWLRRLLMGMAMGGTAVAIVYSPWGKQSGAHFNPAVTLTFWRLGKIETWDAVFYVVFQFAGGVAGVLFAAAVLGQAISVPGVDYIVTVPGSQGTPIAFLAEFAISFLLMSTVLLSSNSRRLAPYTGCLVGLLLVCFVLFESPLSGMSMNPARTFASAWPAQIWTAWWIYFLAPPLAMLTAAEIYARVQGLPNVRCAKLHHDHRRRCIFRCGYRPPEHSTESQASQSQPAKDHL</sequence>
<evidence type="ECO:0000256" key="2">
    <source>
        <dbReference type="ARBA" id="ARBA00022448"/>
    </source>
</evidence>
<keyword evidence="4 7" id="KW-1133">Transmembrane helix</keyword>
<feature type="transmembrane region" description="Helical" evidence="7">
    <location>
        <begin position="12"/>
        <end position="34"/>
    </location>
</feature>
<dbReference type="InterPro" id="IPR000425">
    <property type="entry name" value="MIP"/>
</dbReference>
<evidence type="ECO:0000313" key="8">
    <source>
        <dbReference type="EMBL" id="QDU28220.1"/>
    </source>
</evidence>
<dbReference type="Proteomes" id="UP000315017">
    <property type="component" value="Chromosome"/>
</dbReference>
<dbReference type="KEGG" id="aagg:ETAA8_33200"/>
<protein>
    <submittedName>
        <fullName evidence="8">Aquaporin Z</fullName>
    </submittedName>
</protein>
<dbReference type="InterPro" id="IPR034294">
    <property type="entry name" value="Aquaporin_transptr"/>
</dbReference>
<dbReference type="Gene3D" id="1.20.1080.10">
    <property type="entry name" value="Glycerol uptake facilitator protein"/>
    <property type="match status" value="1"/>
</dbReference>
<evidence type="ECO:0000313" key="9">
    <source>
        <dbReference type="Proteomes" id="UP000315017"/>
    </source>
</evidence>
<dbReference type="PANTHER" id="PTHR45724:SF13">
    <property type="entry name" value="AQUAPORIN NIP1-1-RELATED"/>
    <property type="match status" value="1"/>
</dbReference>
<dbReference type="PANTHER" id="PTHR45724">
    <property type="entry name" value="AQUAPORIN NIP2-1"/>
    <property type="match status" value="1"/>
</dbReference>
<feature type="transmembrane region" description="Helical" evidence="7">
    <location>
        <begin position="165"/>
        <end position="183"/>
    </location>
</feature>
<accession>A0A517YDA7</accession>
<dbReference type="GO" id="GO:0015267">
    <property type="term" value="F:channel activity"/>
    <property type="evidence" value="ECO:0007669"/>
    <property type="project" value="InterPro"/>
</dbReference>
<reference evidence="8 9" key="1">
    <citation type="submission" date="2019-02" db="EMBL/GenBank/DDBJ databases">
        <title>Deep-cultivation of Planctomycetes and their phenomic and genomic characterization uncovers novel biology.</title>
        <authorList>
            <person name="Wiegand S."/>
            <person name="Jogler M."/>
            <person name="Boedeker C."/>
            <person name="Pinto D."/>
            <person name="Vollmers J."/>
            <person name="Rivas-Marin E."/>
            <person name="Kohn T."/>
            <person name="Peeters S.H."/>
            <person name="Heuer A."/>
            <person name="Rast P."/>
            <person name="Oberbeckmann S."/>
            <person name="Bunk B."/>
            <person name="Jeske O."/>
            <person name="Meyerdierks A."/>
            <person name="Storesund J.E."/>
            <person name="Kallscheuer N."/>
            <person name="Luecker S."/>
            <person name="Lage O.M."/>
            <person name="Pohl T."/>
            <person name="Merkel B.J."/>
            <person name="Hornburger P."/>
            <person name="Mueller R.-W."/>
            <person name="Bruemmer F."/>
            <person name="Labrenz M."/>
            <person name="Spormann A.M."/>
            <person name="Op den Camp H."/>
            <person name="Overmann J."/>
            <person name="Amann R."/>
            <person name="Jetten M.S.M."/>
            <person name="Mascher T."/>
            <person name="Medema M.H."/>
            <person name="Devos D.P."/>
            <person name="Kaster A.-K."/>
            <person name="Ovreas L."/>
            <person name="Rohde M."/>
            <person name="Galperin M.Y."/>
            <person name="Jogler C."/>
        </authorList>
    </citation>
    <scope>NUCLEOTIDE SEQUENCE [LARGE SCALE GENOMIC DNA]</scope>
    <source>
        <strain evidence="8 9">ETA_A8</strain>
    </source>
</reference>
<keyword evidence="5 7" id="KW-0472">Membrane</keyword>
<dbReference type="Pfam" id="PF00230">
    <property type="entry name" value="MIP"/>
    <property type="match status" value="1"/>
</dbReference>
<feature type="transmembrane region" description="Helical" evidence="7">
    <location>
        <begin position="140"/>
        <end position="158"/>
    </location>
</feature>